<reference evidence="2" key="1">
    <citation type="journal article" date="2020" name="Nature">
        <title>Giant virus diversity and host interactions through global metagenomics.</title>
        <authorList>
            <person name="Schulz F."/>
            <person name="Roux S."/>
            <person name="Paez-Espino D."/>
            <person name="Jungbluth S."/>
            <person name="Walsh D.A."/>
            <person name="Denef V.J."/>
            <person name="McMahon K.D."/>
            <person name="Konstantinidis K.T."/>
            <person name="Eloe-Fadrosh E.A."/>
            <person name="Kyrpides N.C."/>
            <person name="Woyke T."/>
        </authorList>
    </citation>
    <scope>NUCLEOTIDE SEQUENCE</scope>
    <source>
        <strain evidence="2">GVMAG-M-3300020192-26</strain>
    </source>
</reference>
<dbReference type="InterPro" id="IPR036885">
    <property type="entry name" value="SWIB_MDM2_dom_sf"/>
</dbReference>
<feature type="region of interest" description="Disordered" evidence="1">
    <location>
        <begin position="88"/>
        <end position="113"/>
    </location>
</feature>
<sequence length="193" mass="22810">MSSRKTKVQSSNISGSKTSRKTKKTEDPITLFGSESKPTKKTNKKKEESVDVEDKINDIIQSLQENYIQQKKLMFELKELKTLHKKEIKKARDQSDKKSGKNSGFNKPQPVPEKIRKLLDIDDTHLPRSTVTSLMYQYFRDHNMCGKEKEIIPNKEIRKIFDMDEDDIMNFYNFQTWLKKLYQETQTEERLIL</sequence>
<proteinExistence type="predicted"/>
<organism evidence="2">
    <name type="scientific">viral metagenome</name>
    <dbReference type="NCBI Taxonomy" id="1070528"/>
    <lineage>
        <taxon>unclassified sequences</taxon>
        <taxon>metagenomes</taxon>
        <taxon>organismal metagenomes</taxon>
    </lineage>
</organism>
<name>A0A6C0CAR2_9ZZZZ</name>
<feature type="compositionally biased region" description="Basic and acidic residues" evidence="1">
    <location>
        <begin position="90"/>
        <end position="99"/>
    </location>
</feature>
<feature type="compositionally biased region" description="Basic and acidic residues" evidence="1">
    <location>
        <begin position="45"/>
        <end position="54"/>
    </location>
</feature>
<evidence type="ECO:0000256" key="1">
    <source>
        <dbReference type="SAM" id="MobiDB-lite"/>
    </source>
</evidence>
<accession>A0A6C0CAR2</accession>
<dbReference type="AlphaFoldDB" id="A0A6C0CAR2"/>
<dbReference type="EMBL" id="MN739375">
    <property type="protein sequence ID" value="QHT01521.1"/>
    <property type="molecule type" value="Genomic_DNA"/>
</dbReference>
<evidence type="ECO:0000313" key="2">
    <source>
        <dbReference type="EMBL" id="QHT01521.1"/>
    </source>
</evidence>
<protein>
    <submittedName>
        <fullName evidence="2">Uncharacterized protein</fullName>
    </submittedName>
</protein>
<feature type="region of interest" description="Disordered" evidence="1">
    <location>
        <begin position="1"/>
        <end position="54"/>
    </location>
</feature>
<dbReference type="SUPFAM" id="SSF47592">
    <property type="entry name" value="SWIB/MDM2 domain"/>
    <property type="match status" value="1"/>
</dbReference>
<dbReference type="Gene3D" id="1.10.245.10">
    <property type="entry name" value="SWIB/MDM2 domain"/>
    <property type="match status" value="1"/>
</dbReference>